<dbReference type="Proteomes" id="UP000000447">
    <property type="component" value="Chromosome"/>
</dbReference>
<dbReference type="EMBL" id="CP001275">
    <property type="protein sequence ID" value="ACM05900.1"/>
    <property type="molecule type" value="Genomic_DNA"/>
</dbReference>
<evidence type="ECO:0000313" key="2">
    <source>
        <dbReference type="EMBL" id="ACM05900.1"/>
    </source>
</evidence>
<proteinExistence type="predicted"/>
<evidence type="ECO:0000256" key="1">
    <source>
        <dbReference type="SAM" id="Phobius"/>
    </source>
</evidence>
<sequence>MVGFIARFRLGYQMGLMVLVFLTGFILSSAVSMYGLRQVMVNGPLYQQIARDQELIADILPPPAYIVDA</sequence>
<reference evidence="2 3" key="1">
    <citation type="journal article" date="2009" name="PLoS ONE">
        <title>Complete genome sequence of the aerobic CO-oxidizing thermophile Thermomicrobium roseum.</title>
        <authorList>
            <person name="Wu D."/>
            <person name="Raymond J."/>
            <person name="Wu M."/>
            <person name="Chatterji S."/>
            <person name="Ren Q."/>
            <person name="Graham J.E."/>
            <person name="Bryant D.A."/>
            <person name="Robb F."/>
            <person name="Colman A."/>
            <person name="Tallon L.J."/>
            <person name="Badger J.H."/>
            <person name="Madupu R."/>
            <person name="Ward N.L."/>
            <person name="Eisen J.A."/>
        </authorList>
    </citation>
    <scope>NUCLEOTIDE SEQUENCE [LARGE SCALE GENOMIC DNA]</scope>
    <source>
        <strain evidence="3">ATCC 27502 / DSM 5159 / P-2</strain>
    </source>
</reference>
<protein>
    <submittedName>
        <fullName evidence="2">Methyl-accepting chemotaxis protein McpL</fullName>
    </submittedName>
</protein>
<keyword evidence="1" id="KW-0472">Membrane</keyword>
<dbReference type="OrthoDB" id="9772755at2"/>
<evidence type="ECO:0000313" key="3">
    <source>
        <dbReference type="Proteomes" id="UP000000447"/>
    </source>
</evidence>
<keyword evidence="1" id="KW-0812">Transmembrane</keyword>
<organism evidence="2 3">
    <name type="scientific">Thermomicrobium roseum (strain ATCC 27502 / DSM 5159 / P-2)</name>
    <dbReference type="NCBI Taxonomy" id="309801"/>
    <lineage>
        <taxon>Bacteria</taxon>
        <taxon>Pseudomonadati</taxon>
        <taxon>Thermomicrobiota</taxon>
        <taxon>Thermomicrobia</taxon>
        <taxon>Thermomicrobiales</taxon>
        <taxon>Thermomicrobiaceae</taxon>
        <taxon>Thermomicrobium</taxon>
    </lineage>
</organism>
<dbReference type="KEGG" id="tro:trd_0101"/>
<dbReference type="STRING" id="309801.trd_0101"/>
<dbReference type="eggNOG" id="COG0840">
    <property type="taxonomic scope" value="Bacteria"/>
</dbReference>
<keyword evidence="3" id="KW-1185">Reference proteome</keyword>
<dbReference type="HOGENOM" id="CLU_2774612_0_0_0"/>
<feature type="transmembrane region" description="Helical" evidence="1">
    <location>
        <begin position="12"/>
        <end position="36"/>
    </location>
</feature>
<accession>B9L2B9</accession>
<keyword evidence="1" id="KW-1133">Transmembrane helix</keyword>
<dbReference type="AlphaFoldDB" id="B9L2B9"/>
<gene>
    <name evidence="2" type="ordered locus">trd_0101</name>
</gene>
<name>B9L2B9_THERP</name>
<dbReference type="RefSeq" id="WP_012641515.1">
    <property type="nucleotide sequence ID" value="NC_011959.1"/>
</dbReference>